<proteinExistence type="inferred from homology"/>
<dbReference type="PANTHER" id="PTHR32322:SF2">
    <property type="entry name" value="EAMA DOMAIN-CONTAINING PROTEIN"/>
    <property type="match status" value="1"/>
</dbReference>
<keyword evidence="9" id="KW-1185">Reference proteome</keyword>
<evidence type="ECO:0000256" key="5">
    <source>
        <dbReference type="ARBA" id="ARBA00023136"/>
    </source>
</evidence>
<feature type="transmembrane region" description="Helical" evidence="6">
    <location>
        <begin position="262"/>
        <end position="280"/>
    </location>
</feature>
<feature type="transmembrane region" description="Helical" evidence="6">
    <location>
        <begin position="211"/>
        <end position="230"/>
    </location>
</feature>
<sequence>MGVLLFMGAGWGLTQPLTKIAVSTGYEPLGLIFWQLVIGAVAMGILRLVQGKPLAMPRRLWWFFLMIALLGTVLPNSFSFRAAAHLPAGIMSMVISLVPMFAFPIALVLGIDRFNWLRLGGLVTGLIGVTILAEPSALPDAAMIIWLPVAVVAPLCYGLEGNVVSKWGTHGLGPGHVLFGASVMGAIVALPLAIGSGQFIDPRLTWGAPELALVASSLIHVTVYTSYVWLVSRAGSVFAAQVAYVVTGTGVLWSMLLLGERYSLWVWAAMGLILVGLFLVQPRSQDRVAP</sequence>
<dbReference type="PANTHER" id="PTHR32322">
    <property type="entry name" value="INNER MEMBRANE TRANSPORTER"/>
    <property type="match status" value="1"/>
</dbReference>
<evidence type="ECO:0000256" key="4">
    <source>
        <dbReference type="ARBA" id="ARBA00022989"/>
    </source>
</evidence>
<dbReference type="InterPro" id="IPR050638">
    <property type="entry name" value="AA-Vitamin_Transporters"/>
</dbReference>
<feature type="domain" description="EamA" evidence="7">
    <location>
        <begin position="4"/>
        <end position="132"/>
    </location>
</feature>
<comment type="caution">
    <text evidence="8">The sequence shown here is derived from an EMBL/GenBank/DDBJ whole genome shotgun (WGS) entry which is preliminary data.</text>
</comment>
<evidence type="ECO:0000313" key="8">
    <source>
        <dbReference type="EMBL" id="PSL21840.1"/>
    </source>
</evidence>
<accession>A0A2P8FJF6</accession>
<evidence type="ECO:0000256" key="2">
    <source>
        <dbReference type="ARBA" id="ARBA00007362"/>
    </source>
</evidence>
<feature type="domain" description="EamA" evidence="7">
    <location>
        <begin position="146"/>
        <end position="280"/>
    </location>
</feature>
<evidence type="ECO:0000313" key="9">
    <source>
        <dbReference type="Proteomes" id="UP000240418"/>
    </source>
</evidence>
<evidence type="ECO:0000259" key="7">
    <source>
        <dbReference type="Pfam" id="PF00892"/>
    </source>
</evidence>
<dbReference type="InterPro" id="IPR000620">
    <property type="entry name" value="EamA_dom"/>
</dbReference>
<feature type="transmembrane region" description="Helical" evidence="6">
    <location>
        <begin position="145"/>
        <end position="165"/>
    </location>
</feature>
<feature type="transmembrane region" description="Helical" evidence="6">
    <location>
        <begin position="61"/>
        <end position="80"/>
    </location>
</feature>
<feature type="transmembrane region" description="Helical" evidence="6">
    <location>
        <begin position="177"/>
        <end position="199"/>
    </location>
</feature>
<evidence type="ECO:0000256" key="3">
    <source>
        <dbReference type="ARBA" id="ARBA00022692"/>
    </source>
</evidence>
<evidence type="ECO:0000256" key="1">
    <source>
        <dbReference type="ARBA" id="ARBA00004141"/>
    </source>
</evidence>
<feature type="transmembrane region" description="Helical" evidence="6">
    <location>
        <begin position="86"/>
        <end position="109"/>
    </location>
</feature>
<keyword evidence="4 6" id="KW-1133">Transmembrane helix</keyword>
<dbReference type="AlphaFoldDB" id="A0A2P8FJF6"/>
<dbReference type="Pfam" id="PF00892">
    <property type="entry name" value="EamA"/>
    <property type="match status" value="2"/>
</dbReference>
<comment type="similarity">
    <text evidence="2">Belongs to the EamA transporter family.</text>
</comment>
<reference evidence="8 9" key="1">
    <citation type="submission" date="2018-03" db="EMBL/GenBank/DDBJ databases">
        <title>Genomic Encyclopedia of Archaeal and Bacterial Type Strains, Phase II (KMG-II): from individual species to whole genera.</title>
        <authorList>
            <person name="Goeker M."/>
        </authorList>
    </citation>
    <scope>NUCLEOTIDE SEQUENCE [LARGE SCALE GENOMIC DNA]</scope>
    <source>
        <strain evidence="8 9">DSM 100673</strain>
    </source>
</reference>
<name>A0A2P8FJF6_9RHOB</name>
<keyword evidence="5 6" id="KW-0472">Membrane</keyword>
<feature type="transmembrane region" description="Helical" evidence="6">
    <location>
        <begin position="116"/>
        <end position="133"/>
    </location>
</feature>
<dbReference type="EMBL" id="PYGJ01000001">
    <property type="protein sequence ID" value="PSL21840.1"/>
    <property type="molecule type" value="Genomic_DNA"/>
</dbReference>
<gene>
    <name evidence="8" type="ORF">CLV88_101264</name>
</gene>
<protein>
    <submittedName>
        <fullName evidence="8">Drug/metabolite transporter (DMT)-like permease</fullName>
    </submittedName>
</protein>
<comment type="subcellular location">
    <subcellularLocation>
        <location evidence="1">Membrane</location>
        <topology evidence="1">Multi-pass membrane protein</topology>
    </subcellularLocation>
</comment>
<dbReference type="InterPro" id="IPR037185">
    <property type="entry name" value="EmrE-like"/>
</dbReference>
<dbReference type="GO" id="GO:0016020">
    <property type="term" value="C:membrane"/>
    <property type="evidence" value="ECO:0007669"/>
    <property type="project" value="UniProtKB-SubCell"/>
</dbReference>
<dbReference type="Proteomes" id="UP000240418">
    <property type="component" value="Unassembled WGS sequence"/>
</dbReference>
<feature type="transmembrane region" description="Helical" evidence="6">
    <location>
        <begin position="237"/>
        <end position="256"/>
    </location>
</feature>
<dbReference type="SUPFAM" id="SSF103481">
    <property type="entry name" value="Multidrug resistance efflux transporter EmrE"/>
    <property type="match status" value="2"/>
</dbReference>
<keyword evidence="3 6" id="KW-0812">Transmembrane</keyword>
<feature type="transmembrane region" description="Helical" evidence="6">
    <location>
        <begin position="31"/>
        <end position="49"/>
    </location>
</feature>
<organism evidence="8 9">
    <name type="scientific">Shimia abyssi</name>
    <dbReference type="NCBI Taxonomy" id="1662395"/>
    <lineage>
        <taxon>Bacteria</taxon>
        <taxon>Pseudomonadati</taxon>
        <taxon>Pseudomonadota</taxon>
        <taxon>Alphaproteobacteria</taxon>
        <taxon>Rhodobacterales</taxon>
        <taxon>Roseobacteraceae</taxon>
    </lineage>
</organism>
<evidence type="ECO:0000256" key="6">
    <source>
        <dbReference type="SAM" id="Phobius"/>
    </source>
</evidence>